<keyword evidence="7 10" id="KW-0274">FAD</keyword>
<dbReference type="InterPro" id="IPR047785">
    <property type="entry name" value="tRNA_MNMC2"/>
</dbReference>
<comment type="catalytic activity">
    <reaction evidence="10">
        <text>5-aminomethyl-2-thiouridine(34) in tRNA + S-adenosyl-L-methionine = 5-methylaminomethyl-2-thiouridine(34) in tRNA + S-adenosyl-L-homocysteine + H(+)</text>
        <dbReference type="Rhea" id="RHEA:19569"/>
        <dbReference type="Rhea" id="RHEA-COMP:10195"/>
        <dbReference type="Rhea" id="RHEA-COMP:10197"/>
        <dbReference type="ChEBI" id="CHEBI:15378"/>
        <dbReference type="ChEBI" id="CHEBI:57856"/>
        <dbReference type="ChEBI" id="CHEBI:59789"/>
        <dbReference type="ChEBI" id="CHEBI:74454"/>
        <dbReference type="ChEBI" id="CHEBI:74455"/>
        <dbReference type="EC" id="2.1.1.61"/>
    </reaction>
</comment>
<dbReference type="InterPro" id="IPR017610">
    <property type="entry name" value="tRNA_S-uridine_synth_MnmC_C"/>
</dbReference>
<comment type="function">
    <text evidence="10">Catalyzes the last two steps in the biosynthesis of 5-methylaminomethyl-2-thiouridine (mnm(5)s(2)U) at the wobble position (U34) in tRNA. Catalyzes the FAD-dependent demodification of cmnm(5)s(2)U34 to nm(5)s(2)U34, followed by the transfer of a methyl group from S-adenosyl-L-methionine to nm(5)s(2)U34, to form mnm(5)s(2)U34.</text>
</comment>
<feature type="domain" description="FAD dependent oxidoreductase" evidence="12">
    <location>
        <begin position="268"/>
        <end position="633"/>
    </location>
</feature>
<dbReference type="EMBL" id="SHNN01000003">
    <property type="protein sequence ID" value="MCX2982087.1"/>
    <property type="molecule type" value="Genomic_DNA"/>
</dbReference>
<name>A0ABT3TIE6_9GAMM</name>
<dbReference type="Pfam" id="PF05430">
    <property type="entry name" value="Methyltransf_30"/>
    <property type="match status" value="1"/>
</dbReference>
<dbReference type="Gene3D" id="3.50.50.60">
    <property type="entry name" value="FAD/NAD(P)-binding domain"/>
    <property type="match status" value="1"/>
</dbReference>
<keyword evidence="4 10" id="KW-0808">Transferase</keyword>
<keyword evidence="15" id="KW-1185">Reference proteome</keyword>
<keyword evidence="2 10" id="KW-0489">Methyltransferase</keyword>
<dbReference type="InterPro" id="IPR006076">
    <property type="entry name" value="FAD-dep_OxRdtase"/>
</dbReference>
<dbReference type="PANTHER" id="PTHR13847:SF283">
    <property type="entry name" value="TRNA 5-METHYLAMINOMETHYL-2-THIOURIDINE BIOSYNTHESIS BIFUNCTIONAL PROTEIN MNMC"/>
    <property type="match status" value="1"/>
</dbReference>
<dbReference type="InterPro" id="IPR023032">
    <property type="entry name" value="tRNA_MAMT_biosynth_bifunc_MnmC"/>
</dbReference>
<dbReference type="SUPFAM" id="SSF54373">
    <property type="entry name" value="FAD-linked reductases, C-terminal domain"/>
    <property type="match status" value="1"/>
</dbReference>
<dbReference type="Pfam" id="PF01266">
    <property type="entry name" value="DAO"/>
    <property type="match status" value="1"/>
</dbReference>
<dbReference type="EC" id="2.1.1.61" evidence="10"/>
<evidence type="ECO:0000313" key="15">
    <source>
        <dbReference type="Proteomes" id="UP001143362"/>
    </source>
</evidence>
<evidence type="ECO:0000256" key="10">
    <source>
        <dbReference type="HAMAP-Rule" id="MF_01102"/>
    </source>
</evidence>
<evidence type="ECO:0000256" key="8">
    <source>
        <dbReference type="ARBA" id="ARBA00023002"/>
    </source>
</evidence>
<dbReference type="SUPFAM" id="SSF51905">
    <property type="entry name" value="FAD/NAD(P)-binding domain"/>
    <property type="match status" value="1"/>
</dbReference>
<reference evidence="14" key="1">
    <citation type="submission" date="2019-02" db="EMBL/GenBank/DDBJ databases">
        <authorList>
            <person name="Li S.-H."/>
        </authorList>
    </citation>
    <scope>NUCLEOTIDE SEQUENCE</scope>
    <source>
        <strain evidence="14">IMCC14734</strain>
    </source>
</reference>
<comment type="cofactor">
    <cofactor evidence="10">
        <name>FAD</name>
        <dbReference type="ChEBI" id="CHEBI:57692"/>
    </cofactor>
</comment>
<evidence type="ECO:0000256" key="3">
    <source>
        <dbReference type="ARBA" id="ARBA00022630"/>
    </source>
</evidence>
<accession>A0ABT3TIE6</accession>
<dbReference type="Proteomes" id="UP001143362">
    <property type="component" value="Unassembled WGS sequence"/>
</dbReference>
<comment type="subcellular location">
    <subcellularLocation>
        <location evidence="10">Cytoplasm</location>
    </subcellularLocation>
</comment>
<dbReference type="Gene3D" id="3.30.9.10">
    <property type="entry name" value="D-Amino Acid Oxidase, subunit A, domain 2"/>
    <property type="match status" value="1"/>
</dbReference>
<dbReference type="InterPro" id="IPR008471">
    <property type="entry name" value="MnmC-like_methylTransf"/>
</dbReference>
<keyword evidence="6 10" id="KW-0819">tRNA processing</keyword>
<evidence type="ECO:0000259" key="13">
    <source>
        <dbReference type="Pfam" id="PF05430"/>
    </source>
</evidence>
<protein>
    <recommendedName>
        <fullName evidence="10">tRNA 5-methylaminomethyl-2-thiouridine biosynthesis bifunctional protein MnmC</fullName>
        <shortName evidence="10">tRNA mnm(5)s(2)U biosynthesis bifunctional protein</shortName>
    </recommendedName>
    <domain>
        <recommendedName>
            <fullName evidence="10">tRNA (mnm(5)s(2)U34)-methyltransferase</fullName>
            <ecNumber evidence="10">2.1.1.61</ecNumber>
        </recommendedName>
    </domain>
    <domain>
        <recommendedName>
            <fullName evidence="10">FAD-dependent cmnm(5)s(2)U34 oxidoreductase</fullName>
            <ecNumber evidence="10">1.5.-.-</ecNumber>
        </recommendedName>
    </domain>
</protein>
<evidence type="ECO:0000313" key="14">
    <source>
        <dbReference type="EMBL" id="MCX2982087.1"/>
    </source>
</evidence>
<evidence type="ECO:0000256" key="5">
    <source>
        <dbReference type="ARBA" id="ARBA00022691"/>
    </source>
</evidence>
<organism evidence="14 15">
    <name type="scientific">Candidatus Litorirhabdus singularis</name>
    <dbReference type="NCBI Taxonomy" id="2518993"/>
    <lineage>
        <taxon>Bacteria</taxon>
        <taxon>Pseudomonadati</taxon>
        <taxon>Pseudomonadota</taxon>
        <taxon>Gammaproteobacteria</taxon>
        <taxon>Cellvibrionales</taxon>
        <taxon>Halieaceae</taxon>
        <taxon>Candidatus Litorirhabdus</taxon>
    </lineage>
</organism>
<evidence type="ECO:0000256" key="4">
    <source>
        <dbReference type="ARBA" id="ARBA00022679"/>
    </source>
</evidence>
<feature type="domain" description="MnmC-like methyltransferase" evidence="13">
    <location>
        <begin position="115"/>
        <end position="239"/>
    </location>
</feature>
<dbReference type="NCBIfam" id="TIGR03197">
    <property type="entry name" value="MnmC_Cterm"/>
    <property type="match status" value="1"/>
</dbReference>
<sequence length="665" mass="72403">MNATPPWQAAPAPELNWEGDQPHSPHFDDYYYSSADGLEESQYVFLQGNDLPAAWQQRARFTIAETGFGTGLNFLAAWQAWQQQPGQCQTLHYISYEKFPLRQADLTRALQHWTQLERFTQPLLATYPPPLPGLHRLSFNGGQVILDLVFGDVLEASKEHLLDPNLRIDCWFLDGFTPARNPDMWQPQLYQRMAQLSANGATFATFTAAGEVRRGLSEAGFSVTKASGYGPKREVCHGQLLQTAAPRPESPATPWHHHNPIQPRVRHAIVLGAGLAGATVAAALARRGWHVTVLDENEVASGASGNRQGVLYTRLSHRSSDLNSFSVHSYSYAVRLYQALLGSGALQSGSDGELCGALHALATWGPSHELFDTVQSLPELVQYLDPAASSAATGLADSPAGLWYPGAGWMEPAGICRALLNNPRIEIRQQCGPLSLAAQPQGWALLDTNGTAQAEAEIAILATGISSSQFAATDWLPLQKIRGQTTELASSGDLQELRSVICHDGYIAPASANSHCIGATFDIDDTELALRAADHERNLQALERALPALNLRQNARQDWQGRVGFRCASPDYLPMAGPVPDREAFIDTFAALRRNARRVIPEAGAYLPGLYLSTAHGSRGLTSTPLTAELLAAQICNEPLPVTTALARALNPARFLIRDLSRNRI</sequence>
<evidence type="ECO:0000256" key="7">
    <source>
        <dbReference type="ARBA" id="ARBA00022827"/>
    </source>
</evidence>
<keyword evidence="5 10" id="KW-0949">S-adenosyl-L-methionine</keyword>
<comment type="similarity">
    <text evidence="10">In the C-terminal section; belongs to the DAO family.</text>
</comment>
<comment type="caution">
    <text evidence="14">The sequence shown here is derived from an EMBL/GenBank/DDBJ whole genome shotgun (WGS) entry which is preliminary data.</text>
</comment>
<comment type="similarity">
    <text evidence="10">In the N-terminal section; belongs to the methyltransferase superfamily. tRNA (mnm(5)s(2)U34)-methyltransferase family.</text>
</comment>
<keyword evidence="9 10" id="KW-0511">Multifunctional enzyme</keyword>
<dbReference type="NCBIfam" id="NF002481">
    <property type="entry name" value="PRK01747.1-2"/>
    <property type="match status" value="1"/>
</dbReference>
<dbReference type="HAMAP" id="MF_01102">
    <property type="entry name" value="MnmC"/>
    <property type="match status" value="1"/>
</dbReference>
<dbReference type="InterPro" id="IPR036188">
    <property type="entry name" value="FAD/NAD-bd_sf"/>
</dbReference>
<dbReference type="PANTHER" id="PTHR13847">
    <property type="entry name" value="SARCOSINE DEHYDROGENASE-RELATED"/>
    <property type="match status" value="1"/>
</dbReference>
<feature type="region of interest" description="FAD-dependent cmnm(5)s(2)U34 oxidoreductase" evidence="10">
    <location>
        <begin position="271"/>
        <end position="665"/>
    </location>
</feature>
<dbReference type="NCBIfam" id="NF033855">
    <property type="entry name" value="tRNA_MNMC2"/>
    <property type="match status" value="1"/>
</dbReference>
<dbReference type="EC" id="1.5.-.-" evidence="10"/>
<evidence type="ECO:0000259" key="12">
    <source>
        <dbReference type="Pfam" id="PF01266"/>
    </source>
</evidence>
<evidence type="ECO:0000256" key="2">
    <source>
        <dbReference type="ARBA" id="ARBA00022603"/>
    </source>
</evidence>
<dbReference type="RefSeq" id="WP_279246118.1">
    <property type="nucleotide sequence ID" value="NZ_SHNN01000003.1"/>
</dbReference>
<feature type="region of interest" description="Disordered" evidence="11">
    <location>
        <begin position="1"/>
        <end position="21"/>
    </location>
</feature>
<gene>
    <name evidence="10 14" type="primary">mnmC</name>
    <name evidence="14" type="ORF">EYC98_14595</name>
</gene>
<feature type="region of interest" description="tRNA (mnm(5)s(2)U34)-methyltransferase" evidence="10">
    <location>
        <begin position="1"/>
        <end position="241"/>
    </location>
</feature>
<keyword evidence="8 10" id="KW-0560">Oxidoreductase</keyword>
<evidence type="ECO:0000256" key="9">
    <source>
        <dbReference type="ARBA" id="ARBA00023268"/>
    </source>
</evidence>
<evidence type="ECO:0000256" key="1">
    <source>
        <dbReference type="ARBA" id="ARBA00022490"/>
    </source>
</evidence>
<keyword evidence="3 10" id="KW-0285">Flavoprotein</keyword>
<proteinExistence type="inferred from homology"/>
<evidence type="ECO:0000256" key="11">
    <source>
        <dbReference type="SAM" id="MobiDB-lite"/>
    </source>
</evidence>
<dbReference type="Gene3D" id="3.40.50.150">
    <property type="entry name" value="Vaccinia Virus protein VP39"/>
    <property type="match status" value="1"/>
</dbReference>
<dbReference type="InterPro" id="IPR029063">
    <property type="entry name" value="SAM-dependent_MTases_sf"/>
</dbReference>
<evidence type="ECO:0000256" key="6">
    <source>
        <dbReference type="ARBA" id="ARBA00022694"/>
    </source>
</evidence>
<keyword evidence="1 10" id="KW-0963">Cytoplasm</keyword>